<keyword evidence="3" id="KW-1185">Reference proteome</keyword>
<dbReference type="Proteomes" id="UP000636479">
    <property type="component" value="Unassembled WGS sequence"/>
</dbReference>
<evidence type="ECO:0000313" key="3">
    <source>
        <dbReference type="Proteomes" id="UP000636479"/>
    </source>
</evidence>
<name>A0A8H6SYH7_9AGAR</name>
<reference evidence="2" key="1">
    <citation type="submission" date="2020-05" db="EMBL/GenBank/DDBJ databases">
        <title>Mycena genomes resolve the evolution of fungal bioluminescence.</title>
        <authorList>
            <person name="Tsai I.J."/>
        </authorList>
    </citation>
    <scope>NUCLEOTIDE SEQUENCE</scope>
    <source>
        <strain evidence="2">171206Taipei</strain>
    </source>
</reference>
<comment type="caution">
    <text evidence="2">The sequence shown here is derived from an EMBL/GenBank/DDBJ whole genome shotgun (WGS) entry which is preliminary data.</text>
</comment>
<accession>A0A8H6SYH7</accession>
<dbReference type="EMBL" id="JACAZF010000004">
    <property type="protein sequence ID" value="KAF7306250.1"/>
    <property type="molecule type" value="Genomic_DNA"/>
</dbReference>
<dbReference type="OrthoDB" id="3240817at2759"/>
<dbReference type="AlphaFoldDB" id="A0A8H6SYH7"/>
<evidence type="ECO:0000313" key="2">
    <source>
        <dbReference type="EMBL" id="KAF7306250.1"/>
    </source>
</evidence>
<dbReference type="RefSeq" id="XP_037221269.1">
    <property type="nucleotide sequence ID" value="XM_037360977.1"/>
</dbReference>
<gene>
    <name evidence="2" type="ORF">MIND_00415600</name>
</gene>
<sequence length="419" mass="48152">MVFGPISQNPRRRPAACLRLAGESVPWLSQHKYVGIWFDSTCRDIFRAHYEHKHDTAARVFWKTVMGCELYVGRGRLPADVSCQLYYALLDPHFTHGCDVMLDVDPQSFGRLERLNRSILRRILGLGRRSGIAQLYSELGIYPLEVRRAQLALRFLRYLLDLPASQLAYKALAESDCLRRKNKSSWMGDLALVLAQLPFPMPRLPSLARLSTTVVDSLLADLRHGAGRWIYNKVNTMVSLPLLHGRLEPLKDKPSRIIRICRRHYLSRVPHTNHRLALTRLLCGSFFFRGLHSHPERFAQETLLCRRCGEAPETPGHVFMQCRARETVELRVELREMLAARYGVRLGNTPTSRRAAEDLMRDLIFHWETVVPMARFIYGVCKTWSWFGRKLPSMASELAPESVDELERSDGENSVGEME</sequence>
<feature type="region of interest" description="Disordered" evidence="1">
    <location>
        <begin position="397"/>
        <end position="419"/>
    </location>
</feature>
<proteinExistence type="predicted"/>
<evidence type="ECO:0008006" key="4">
    <source>
        <dbReference type="Google" id="ProtNLM"/>
    </source>
</evidence>
<organism evidence="2 3">
    <name type="scientific">Mycena indigotica</name>
    <dbReference type="NCBI Taxonomy" id="2126181"/>
    <lineage>
        <taxon>Eukaryota</taxon>
        <taxon>Fungi</taxon>
        <taxon>Dikarya</taxon>
        <taxon>Basidiomycota</taxon>
        <taxon>Agaricomycotina</taxon>
        <taxon>Agaricomycetes</taxon>
        <taxon>Agaricomycetidae</taxon>
        <taxon>Agaricales</taxon>
        <taxon>Marasmiineae</taxon>
        <taxon>Mycenaceae</taxon>
        <taxon>Mycena</taxon>
    </lineage>
</organism>
<evidence type="ECO:0000256" key="1">
    <source>
        <dbReference type="SAM" id="MobiDB-lite"/>
    </source>
</evidence>
<protein>
    <recommendedName>
        <fullName evidence="4">Reverse transcriptase</fullName>
    </recommendedName>
</protein>
<dbReference type="GeneID" id="59343493"/>